<dbReference type="GO" id="GO:0000287">
    <property type="term" value="F:magnesium ion binding"/>
    <property type="evidence" value="ECO:0007669"/>
    <property type="project" value="InterPro"/>
</dbReference>
<dbReference type="PANTHER" id="PTHR31225">
    <property type="entry name" value="OS04G0344100 PROTEIN-RELATED"/>
    <property type="match status" value="1"/>
</dbReference>
<gene>
    <name evidence="5" type="ORF">SASPL_131881</name>
</gene>
<protein>
    <recommendedName>
        <fullName evidence="4">Terpene synthase metal-binding domain-containing protein</fullName>
    </recommendedName>
</protein>
<evidence type="ECO:0000313" key="5">
    <source>
        <dbReference type="EMBL" id="KAG6408856.1"/>
    </source>
</evidence>
<feature type="domain" description="Terpene synthase metal-binding" evidence="4">
    <location>
        <begin position="5"/>
        <end position="113"/>
    </location>
</feature>
<reference evidence="5" key="1">
    <citation type="submission" date="2018-01" db="EMBL/GenBank/DDBJ databases">
        <authorList>
            <person name="Mao J.F."/>
        </authorList>
    </citation>
    <scope>NUCLEOTIDE SEQUENCE</scope>
    <source>
        <strain evidence="5">Huo1</strain>
        <tissue evidence="5">Leaf</tissue>
    </source>
</reference>
<reference evidence="5" key="2">
    <citation type="submission" date="2020-08" db="EMBL/GenBank/DDBJ databases">
        <title>Plant Genome Project.</title>
        <authorList>
            <person name="Zhang R.-G."/>
        </authorList>
    </citation>
    <scope>NUCLEOTIDE SEQUENCE</scope>
    <source>
        <strain evidence="5">Huo1</strain>
        <tissue evidence="5">Leaf</tissue>
    </source>
</reference>
<evidence type="ECO:0000256" key="3">
    <source>
        <dbReference type="ARBA" id="ARBA00023239"/>
    </source>
</evidence>
<dbReference type="SUPFAM" id="SSF48576">
    <property type="entry name" value="Terpenoid synthases"/>
    <property type="match status" value="1"/>
</dbReference>
<dbReference type="Gene3D" id="1.10.600.10">
    <property type="entry name" value="Farnesyl Diphosphate Synthase"/>
    <property type="match status" value="1"/>
</dbReference>
<dbReference type="PANTHER" id="PTHR31225:SF9">
    <property type="entry name" value="TERPENE SYNTHASE 10"/>
    <property type="match status" value="1"/>
</dbReference>
<sequence>MVPQWTHSHKPNLEEYLNTSWISIGAAVILTHAFFRVTPTLTKEACDSLYGYHDIVRWSSIILRLADDLGTSVDEVNRGDVPKSIQCYMNDNNASEEEAREHVKWMIGETWKKMNGDRVAKDSLFCKDFVGCAADLGRMAQYMYHYGNGHGIQHPIIHQQMTDCLFHHFL</sequence>
<keyword evidence="1" id="KW-0479">Metal-binding</keyword>
<dbReference type="GO" id="GO:0010333">
    <property type="term" value="F:terpene synthase activity"/>
    <property type="evidence" value="ECO:0007669"/>
    <property type="project" value="InterPro"/>
</dbReference>
<evidence type="ECO:0000256" key="1">
    <source>
        <dbReference type="ARBA" id="ARBA00022723"/>
    </source>
</evidence>
<dbReference type="InterPro" id="IPR005630">
    <property type="entry name" value="Terpene_synthase_metal-bd"/>
</dbReference>
<dbReference type="GO" id="GO:0016114">
    <property type="term" value="P:terpenoid biosynthetic process"/>
    <property type="evidence" value="ECO:0007669"/>
    <property type="project" value="InterPro"/>
</dbReference>
<name>A0A8X8XBW7_SALSN</name>
<accession>A0A8X8XBW7</accession>
<dbReference type="Pfam" id="PF03936">
    <property type="entry name" value="Terpene_synth_C"/>
    <property type="match status" value="1"/>
</dbReference>
<evidence type="ECO:0000313" key="6">
    <source>
        <dbReference type="Proteomes" id="UP000298416"/>
    </source>
</evidence>
<dbReference type="Proteomes" id="UP000298416">
    <property type="component" value="Unassembled WGS sequence"/>
</dbReference>
<dbReference type="InterPro" id="IPR050148">
    <property type="entry name" value="Terpene_synthase-like"/>
</dbReference>
<dbReference type="InterPro" id="IPR008949">
    <property type="entry name" value="Isoprenoid_synthase_dom_sf"/>
</dbReference>
<dbReference type="AlphaFoldDB" id="A0A8X8XBW7"/>
<evidence type="ECO:0000259" key="4">
    <source>
        <dbReference type="Pfam" id="PF03936"/>
    </source>
</evidence>
<keyword evidence="2" id="KW-0460">Magnesium</keyword>
<proteinExistence type="predicted"/>
<keyword evidence="6" id="KW-1185">Reference proteome</keyword>
<comment type="caution">
    <text evidence="5">The sequence shown here is derived from an EMBL/GenBank/DDBJ whole genome shotgun (WGS) entry which is preliminary data.</text>
</comment>
<organism evidence="5">
    <name type="scientific">Salvia splendens</name>
    <name type="common">Scarlet sage</name>
    <dbReference type="NCBI Taxonomy" id="180675"/>
    <lineage>
        <taxon>Eukaryota</taxon>
        <taxon>Viridiplantae</taxon>
        <taxon>Streptophyta</taxon>
        <taxon>Embryophyta</taxon>
        <taxon>Tracheophyta</taxon>
        <taxon>Spermatophyta</taxon>
        <taxon>Magnoliopsida</taxon>
        <taxon>eudicotyledons</taxon>
        <taxon>Gunneridae</taxon>
        <taxon>Pentapetalae</taxon>
        <taxon>asterids</taxon>
        <taxon>lamiids</taxon>
        <taxon>Lamiales</taxon>
        <taxon>Lamiaceae</taxon>
        <taxon>Nepetoideae</taxon>
        <taxon>Mentheae</taxon>
        <taxon>Salviinae</taxon>
        <taxon>Salvia</taxon>
        <taxon>Salvia subgen. Calosphace</taxon>
        <taxon>core Calosphace</taxon>
    </lineage>
</organism>
<dbReference type="EMBL" id="PNBA02000011">
    <property type="protein sequence ID" value="KAG6408856.1"/>
    <property type="molecule type" value="Genomic_DNA"/>
</dbReference>
<evidence type="ECO:0000256" key="2">
    <source>
        <dbReference type="ARBA" id="ARBA00022842"/>
    </source>
</evidence>
<keyword evidence="3" id="KW-0456">Lyase</keyword>